<reference evidence="1 2" key="1">
    <citation type="journal article" date="2013" name="Nat. Commun.">
        <title>The evolution and pathogenic mechanisms of the rice sheath blight pathogen.</title>
        <authorList>
            <person name="Zheng A."/>
            <person name="Lin R."/>
            <person name="Xu L."/>
            <person name="Qin P."/>
            <person name="Tang C."/>
            <person name="Ai P."/>
            <person name="Zhang D."/>
            <person name="Liu Y."/>
            <person name="Sun Z."/>
            <person name="Feng H."/>
            <person name="Wang Y."/>
            <person name="Chen Y."/>
            <person name="Liang X."/>
            <person name="Fu R."/>
            <person name="Li Q."/>
            <person name="Zhang J."/>
            <person name="Yu X."/>
            <person name="Xie Z."/>
            <person name="Ding L."/>
            <person name="Guan P."/>
            <person name="Tang J."/>
            <person name="Liang Y."/>
            <person name="Wang S."/>
            <person name="Deng Q."/>
            <person name="Li S."/>
            <person name="Zhu J."/>
            <person name="Wang L."/>
            <person name="Liu H."/>
            <person name="Li P."/>
        </authorList>
    </citation>
    <scope>NUCLEOTIDE SEQUENCE [LARGE SCALE GENOMIC DNA]</scope>
    <source>
        <strain evidence="2">AG-1 IA</strain>
    </source>
</reference>
<dbReference type="HOGENOM" id="CLU_3143980_0_0_1"/>
<evidence type="ECO:0000313" key="2">
    <source>
        <dbReference type="Proteomes" id="UP000011668"/>
    </source>
</evidence>
<evidence type="ECO:0000313" key="1">
    <source>
        <dbReference type="EMBL" id="ELU41182.1"/>
    </source>
</evidence>
<name>L8WWH7_THACA</name>
<dbReference type="EMBL" id="AFRT01001113">
    <property type="protein sequence ID" value="ELU41182.1"/>
    <property type="molecule type" value="Genomic_DNA"/>
</dbReference>
<sequence>MLYAEYPNTNTILRYPHQPGFPLNAHMHHCSIFWHEFLGLDPPCLAGVI</sequence>
<keyword evidence="2" id="KW-1185">Reference proteome</keyword>
<proteinExistence type="predicted"/>
<organism evidence="1 2">
    <name type="scientific">Thanatephorus cucumeris (strain AG1-IA)</name>
    <name type="common">Rice sheath blight fungus</name>
    <name type="synonym">Rhizoctonia solani</name>
    <dbReference type="NCBI Taxonomy" id="983506"/>
    <lineage>
        <taxon>Eukaryota</taxon>
        <taxon>Fungi</taxon>
        <taxon>Dikarya</taxon>
        <taxon>Basidiomycota</taxon>
        <taxon>Agaricomycotina</taxon>
        <taxon>Agaricomycetes</taxon>
        <taxon>Cantharellales</taxon>
        <taxon>Ceratobasidiaceae</taxon>
        <taxon>Rhizoctonia</taxon>
        <taxon>Rhizoctonia solani AG-1</taxon>
    </lineage>
</organism>
<dbReference type="Proteomes" id="UP000011668">
    <property type="component" value="Unassembled WGS sequence"/>
</dbReference>
<accession>L8WWH7</accession>
<protein>
    <submittedName>
        <fullName evidence="1">Uncharacterized protein</fullName>
    </submittedName>
</protein>
<dbReference type="AlphaFoldDB" id="L8WWH7"/>
<comment type="caution">
    <text evidence="1">The sequence shown here is derived from an EMBL/GenBank/DDBJ whole genome shotgun (WGS) entry which is preliminary data.</text>
</comment>
<gene>
    <name evidence="1" type="ORF">AG1IA_04778</name>
</gene>